<name>A0A7H4MBQ5_KLEVA</name>
<keyword evidence="1" id="KW-0812">Transmembrane</keyword>
<dbReference type="Gene3D" id="2.40.50.100">
    <property type="match status" value="1"/>
</dbReference>
<proteinExistence type="predicted"/>
<keyword evidence="1" id="KW-0472">Membrane</keyword>
<evidence type="ECO:0000256" key="1">
    <source>
        <dbReference type="SAM" id="Phobius"/>
    </source>
</evidence>
<reference evidence="2 3" key="1">
    <citation type="submission" date="2018-06" db="EMBL/GenBank/DDBJ databases">
        <authorList>
            <consortium name="Pathogen Informatics"/>
            <person name="Doyle S."/>
        </authorList>
    </citation>
    <scope>NUCLEOTIDE SEQUENCE [LARGE SCALE GENOMIC DNA]</scope>
    <source>
        <strain evidence="2 3">NCTC9177</strain>
    </source>
</reference>
<comment type="caution">
    <text evidence="2">The sequence shown here is derived from an EMBL/GenBank/DDBJ whole genome shotgun (WGS) entry which is preliminary data.</text>
</comment>
<gene>
    <name evidence="2" type="primary">cvaA_2</name>
    <name evidence="2" type="ORF">NCTC9177_01580</name>
</gene>
<dbReference type="Proteomes" id="UP000254545">
    <property type="component" value="Unassembled WGS sequence"/>
</dbReference>
<protein>
    <submittedName>
        <fullName evidence="2">Colicin V secretion protein CvaA</fullName>
    </submittedName>
</protein>
<sequence>MLKKIYRKEAIEYKKHHWKGKALLLAGLPAWLIVLLSFSFLAIFIATTIFCSFTQRIDVKGEVITLPHSVNVYAPQQGFVISQYVKVGDIVSKGQPLYEIDISRNTTTGNVSAAQIEVINEKIANAEDIIRKLSHNKEETSLSLDSS</sequence>
<dbReference type="AlphaFoldDB" id="A0A7H4MBQ5"/>
<evidence type="ECO:0000313" key="3">
    <source>
        <dbReference type="Proteomes" id="UP000254545"/>
    </source>
</evidence>
<evidence type="ECO:0000313" key="2">
    <source>
        <dbReference type="EMBL" id="STS87755.1"/>
    </source>
</evidence>
<dbReference type="EMBL" id="UGKR01000003">
    <property type="protein sequence ID" value="STS87755.1"/>
    <property type="molecule type" value="Genomic_DNA"/>
</dbReference>
<organism evidence="2 3">
    <name type="scientific">Klebsiella variicola</name>
    <dbReference type="NCBI Taxonomy" id="244366"/>
    <lineage>
        <taxon>Bacteria</taxon>
        <taxon>Pseudomonadati</taxon>
        <taxon>Pseudomonadota</taxon>
        <taxon>Gammaproteobacteria</taxon>
        <taxon>Enterobacterales</taxon>
        <taxon>Enterobacteriaceae</taxon>
        <taxon>Klebsiella/Raoultella group</taxon>
        <taxon>Klebsiella</taxon>
        <taxon>Klebsiella pneumoniae complex</taxon>
    </lineage>
</organism>
<accession>A0A7H4MBQ5</accession>
<dbReference type="InterPro" id="IPR011053">
    <property type="entry name" value="Single_hybrid_motif"/>
</dbReference>
<dbReference type="SUPFAM" id="SSF51230">
    <property type="entry name" value="Single hybrid motif"/>
    <property type="match status" value="1"/>
</dbReference>
<keyword evidence="1" id="KW-1133">Transmembrane helix</keyword>
<feature type="transmembrane region" description="Helical" evidence="1">
    <location>
        <begin position="21"/>
        <end position="46"/>
    </location>
</feature>